<dbReference type="OrthoDB" id="79252at2759"/>
<feature type="compositionally biased region" description="Basic and acidic residues" evidence="9">
    <location>
        <begin position="209"/>
        <end position="231"/>
    </location>
</feature>
<dbReference type="SUPFAM" id="SSF46942">
    <property type="entry name" value="Elongation factor TFIIS domain 2"/>
    <property type="match status" value="1"/>
</dbReference>
<comment type="similarity">
    <text evidence="2">Belongs to the BYE1 family.</text>
</comment>
<evidence type="ECO:0000256" key="4">
    <source>
        <dbReference type="ARBA" id="ARBA00022723"/>
    </source>
</evidence>
<dbReference type="PROSITE" id="PS51321">
    <property type="entry name" value="TFIIS_CENTRAL"/>
    <property type="match status" value="1"/>
</dbReference>
<evidence type="ECO:0000313" key="13">
    <source>
        <dbReference type="Proteomes" id="UP000501346"/>
    </source>
</evidence>
<comment type="function">
    <text evidence="1">Negative regulator of transcription elongation.</text>
</comment>
<protein>
    <recommendedName>
        <fullName evidence="3">Transcription factor BYE1</fullName>
    </recommendedName>
</protein>
<dbReference type="Gene3D" id="3.30.40.10">
    <property type="entry name" value="Zinc/RING finger domain, C3HC4 (zinc finger)"/>
    <property type="match status" value="1"/>
</dbReference>
<feature type="compositionally biased region" description="Acidic residues" evidence="9">
    <location>
        <begin position="165"/>
        <end position="175"/>
    </location>
</feature>
<name>A0A6C1DWD7_SACPS</name>
<dbReference type="SMART" id="SM00510">
    <property type="entry name" value="TFS2M"/>
    <property type="match status" value="1"/>
</dbReference>
<dbReference type="InterPro" id="IPR011011">
    <property type="entry name" value="Znf_FYVE_PHD"/>
</dbReference>
<keyword evidence="6" id="KW-0862">Zinc</keyword>
<accession>A0A6C1DWD7</accession>
<evidence type="ECO:0000256" key="1">
    <source>
        <dbReference type="ARBA" id="ARBA00002311"/>
    </source>
</evidence>
<feature type="domain" description="TFIIS central" evidence="11">
    <location>
        <begin position="237"/>
        <end position="371"/>
    </location>
</feature>
<proteinExistence type="inferred from homology"/>
<reference evidence="12 13" key="1">
    <citation type="journal article" date="2019" name="BMC Genomics">
        <title>Chromosome level assembly and comparative genome analysis confirm lager-brewing yeasts originated from a single hybridization.</title>
        <authorList>
            <person name="Salazar A.N."/>
            <person name="Gorter de Vries A.R."/>
            <person name="van den Broek M."/>
            <person name="Brouwers N."/>
            <person name="de la Torre Cortes P."/>
            <person name="Kuijpers N.G.A."/>
            <person name="Daran J.G."/>
            <person name="Abeel T."/>
        </authorList>
    </citation>
    <scope>NUCLEOTIDE SEQUENCE [LARGE SCALE GENOMIC DNA]</scope>
    <source>
        <strain evidence="12 13">CBS 1483</strain>
    </source>
</reference>
<evidence type="ECO:0000259" key="10">
    <source>
        <dbReference type="PROSITE" id="PS50016"/>
    </source>
</evidence>
<dbReference type="CDD" id="cd21542">
    <property type="entry name" value="SPOC_Bye1p-like"/>
    <property type="match status" value="1"/>
</dbReference>
<feature type="compositionally biased region" description="Basic residues" evidence="9">
    <location>
        <begin position="191"/>
        <end position="208"/>
    </location>
</feature>
<dbReference type="PROSITE" id="PS01359">
    <property type="entry name" value="ZF_PHD_1"/>
    <property type="match status" value="1"/>
</dbReference>
<keyword evidence="7" id="KW-0539">Nucleus</keyword>
<dbReference type="InterPro" id="IPR001965">
    <property type="entry name" value="Znf_PHD"/>
</dbReference>
<dbReference type="AlphaFoldDB" id="A0A6C1DWD7"/>
<feature type="compositionally biased region" description="Polar residues" evidence="9">
    <location>
        <begin position="1"/>
        <end position="13"/>
    </location>
</feature>
<evidence type="ECO:0000259" key="11">
    <source>
        <dbReference type="PROSITE" id="PS51321"/>
    </source>
</evidence>
<dbReference type="EMBL" id="CP048992">
    <property type="protein sequence ID" value="QID80817.1"/>
    <property type="molecule type" value="Genomic_DNA"/>
</dbReference>
<dbReference type="CDD" id="cd15570">
    <property type="entry name" value="PHD_Bye1p_SIZ1_like"/>
    <property type="match status" value="1"/>
</dbReference>
<evidence type="ECO:0000256" key="7">
    <source>
        <dbReference type="ARBA" id="ARBA00023242"/>
    </source>
</evidence>
<keyword evidence="4" id="KW-0479">Metal-binding</keyword>
<dbReference type="InterPro" id="IPR003618">
    <property type="entry name" value="TFIIS_cen_dom"/>
</dbReference>
<gene>
    <name evidence="12" type="primary">BYE1_1</name>
    <name evidence="12" type="ORF">GRS66_003167</name>
</gene>
<keyword evidence="13" id="KW-1185">Reference proteome</keyword>
<dbReference type="SMART" id="SM00249">
    <property type="entry name" value="PHD"/>
    <property type="match status" value="1"/>
</dbReference>
<sequence>MSVRTSSRSNKGQNKYIEYLLQEETEAPKKKRTKKKVDSATEKNKKSDSSQEPRKDTENVRTDEVDEADEGYVRCLCGANNENYDAAEYSHGDMVQCDGCDTWQHIKCMTDGKDTIDGLMSEDSKYYCELCDPSLYAHLETSKEEEVSEDEDYHDDVYKPVNDHDDNDADVFLDEESPRKRKRSPDSAKGIHIKSKQVKKSNGSKKRNKSIDAAKSDTAENEMPTRKDFESEKEHKLRYNAEKMFSTLFSKFIVPETIEAKLYELPDGKDVISISQEFAHNLEEELYKACLNIEFGTLDKIYTEKVRSLYSNLKDKKNLELKAHVVEGKLPLNKLVNMNASELANPDLQEFKEKRDKVILENFIVEVPDKPMYVKTHKGDELIEDIAEPQEDILYSKDSIRLHNIDSIDSDKSKIEQTHAISKEPSPSTIINEESLNCAFLYPGLGLEFTGYLNYIGASQKLRRDIFKEAIGDGKLYVEGRLPTTTAAPYLKEISCSRAILVYQLFPSNDSESKTTFADVVDSLENKGRIAGIKPKTRYEKDFYIVPSKGGEIPEILKDILGSHNDERSERFSRMKSDERTLFAFVVVKQEFIH</sequence>
<dbReference type="InterPro" id="IPR036575">
    <property type="entry name" value="TFIIS_cen_dom_sf"/>
</dbReference>
<feature type="region of interest" description="Disordered" evidence="9">
    <location>
        <begin position="141"/>
        <end position="231"/>
    </location>
</feature>
<evidence type="ECO:0000313" key="12">
    <source>
        <dbReference type="EMBL" id="QID80817.1"/>
    </source>
</evidence>
<dbReference type="InterPro" id="IPR019786">
    <property type="entry name" value="Zinc_finger_PHD-type_CS"/>
</dbReference>
<evidence type="ECO:0000256" key="3">
    <source>
        <dbReference type="ARBA" id="ARBA00021616"/>
    </source>
</evidence>
<evidence type="ECO:0000256" key="2">
    <source>
        <dbReference type="ARBA" id="ARBA00011050"/>
    </source>
</evidence>
<dbReference type="Proteomes" id="UP000501346">
    <property type="component" value="Chromosome ScXI"/>
</dbReference>
<feature type="region of interest" description="Disordered" evidence="9">
    <location>
        <begin position="1"/>
        <end position="65"/>
    </location>
</feature>
<evidence type="ECO:0000256" key="6">
    <source>
        <dbReference type="ARBA" id="ARBA00022833"/>
    </source>
</evidence>
<dbReference type="Pfam" id="PF00628">
    <property type="entry name" value="PHD"/>
    <property type="match status" value="1"/>
</dbReference>
<dbReference type="Pfam" id="PF07500">
    <property type="entry name" value="TFIIS_M"/>
    <property type="match status" value="1"/>
</dbReference>
<evidence type="ECO:0000256" key="5">
    <source>
        <dbReference type="ARBA" id="ARBA00022771"/>
    </source>
</evidence>
<dbReference type="GO" id="GO:0005634">
    <property type="term" value="C:nucleus"/>
    <property type="evidence" value="ECO:0007669"/>
    <property type="project" value="TreeGrafter"/>
</dbReference>
<dbReference type="GO" id="GO:0008270">
    <property type="term" value="F:zinc ion binding"/>
    <property type="evidence" value="ECO:0007669"/>
    <property type="project" value="UniProtKB-KW"/>
</dbReference>
<evidence type="ECO:0000256" key="8">
    <source>
        <dbReference type="PROSITE-ProRule" id="PRU00146"/>
    </source>
</evidence>
<dbReference type="GO" id="GO:0000977">
    <property type="term" value="F:RNA polymerase II transcription regulatory region sequence-specific DNA binding"/>
    <property type="evidence" value="ECO:0007669"/>
    <property type="project" value="TreeGrafter"/>
</dbReference>
<dbReference type="SUPFAM" id="SSF57903">
    <property type="entry name" value="FYVE/PHD zinc finger"/>
    <property type="match status" value="1"/>
</dbReference>
<dbReference type="InterPro" id="IPR013083">
    <property type="entry name" value="Znf_RING/FYVE/PHD"/>
</dbReference>
<keyword evidence="5 8" id="KW-0863">Zinc-finger</keyword>
<organism evidence="12 13">
    <name type="scientific">Saccharomyces pastorianus</name>
    <name type="common">Lager yeast</name>
    <name type="synonym">Saccharomyces cerevisiae x Saccharomyces eubayanus</name>
    <dbReference type="NCBI Taxonomy" id="27292"/>
    <lineage>
        <taxon>Eukaryota</taxon>
        <taxon>Fungi</taxon>
        <taxon>Dikarya</taxon>
        <taxon>Ascomycota</taxon>
        <taxon>Saccharomycotina</taxon>
        <taxon>Saccharomycetes</taxon>
        <taxon>Saccharomycetales</taxon>
        <taxon>Saccharomycetaceae</taxon>
        <taxon>Saccharomyces</taxon>
    </lineage>
</organism>
<evidence type="ECO:0000256" key="9">
    <source>
        <dbReference type="SAM" id="MobiDB-lite"/>
    </source>
</evidence>
<dbReference type="InterPro" id="IPR019787">
    <property type="entry name" value="Znf_PHD-finger"/>
</dbReference>
<dbReference type="Pfam" id="PF07744">
    <property type="entry name" value="SPOC"/>
    <property type="match status" value="1"/>
</dbReference>
<dbReference type="GO" id="GO:0006351">
    <property type="term" value="P:DNA-templated transcription"/>
    <property type="evidence" value="ECO:0007669"/>
    <property type="project" value="InterPro"/>
</dbReference>
<dbReference type="PANTHER" id="PTHR11477">
    <property type="entry name" value="TRANSCRIPTION FACTOR S-II ZINC FINGER DOMAIN-CONTAINING PROTEIN"/>
    <property type="match status" value="1"/>
</dbReference>
<feature type="domain" description="PHD-type" evidence="10">
    <location>
        <begin position="72"/>
        <end position="134"/>
    </location>
</feature>
<feature type="compositionally biased region" description="Basic and acidic residues" evidence="9">
    <location>
        <begin position="155"/>
        <end position="164"/>
    </location>
</feature>
<dbReference type="PANTHER" id="PTHR11477:SF0">
    <property type="entry name" value="IP08861P-RELATED"/>
    <property type="match status" value="1"/>
</dbReference>
<feature type="compositionally biased region" description="Basic and acidic residues" evidence="9">
    <location>
        <begin position="36"/>
        <end position="63"/>
    </location>
</feature>
<dbReference type="InterPro" id="IPR012921">
    <property type="entry name" value="SPOC_C"/>
</dbReference>
<dbReference type="Gene3D" id="1.10.472.30">
    <property type="entry name" value="Transcription elongation factor S-II, central domain"/>
    <property type="match status" value="1"/>
</dbReference>
<dbReference type="PROSITE" id="PS50016">
    <property type="entry name" value="ZF_PHD_2"/>
    <property type="match status" value="1"/>
</dbReference>